<dbReference type="RefSeq" id="WP_121217647.1">
    <property type="nucleotide sequence ID" value="NZ_RBIG01000001.1"/>
</dbReference>
<dbReference type="Pfam" id="PF00132">
    <property type="entry name" value="Hexapep"/>
    <property type="match status" value="2"/>
</dbReference>
<evidence type="ECO:0000256" key="2">
    <source>
        <dbReference type="ARBA" id="ARBA00022556"/>
    </source>
</evidence>
<dbReference type="Gene3D" id="2.160.10.10">
    <property type="entry name" value="Hexapeptide repeat proteins"/>
    <property type="match status" value="1"/>
</dbReference>
<dbReference type="UniPathway" id="UPA00973"/>
<evidence type="ECO:0000256" key="1">
    <source>
        <dbReference type="ARBA" id="ARBA00022516"/>
    </source>
</evidence>
<dbReference type="GO" id="GO:0016020">
    <property type="term" value="C:membrane"/>
    <property type="evidence" value="ECO:0007669"/>
    <property type="project" value="GOC"/>
</dbReference>
<gene>
    <name evidence="7" type="primary">lpxD</name>
    <name evidence="9" type="ORF">BCL74_0734</name>
</gene>
<dbReference type="GO" id="GO:0009245">
    <property type="term" value="P:lipid A biosynthetic process"/>
    <property type="evidence" value="ECO:0007669"/>
    <property type="project" value="UniProtKB-UniRule"/>
</dbReference>
<dbReference type="InterPro" id="IPR020573">
    <property type="entry name" value="UDP_GlcNAc_AcTrfase_non-rep"/>
</dbReference>
<dbReference type="EC" id="2.3.1.191" evidence="7"/>
<feature type="active site" description="Proton acceptor" evidence="7">
    <location>
        <position position="251"/>
    </location>
</feature>
<dbReference type="Pfam" id="PF04613">
    <property type="entry name" value="LpxD"/>
    <property type="match status" value="1"/>
</dbReference>
<keyword evidence="3 7" id="KW-0808">Transferase</keyword>
<dbReference type="HAMAP" id="MF_00523">
    <property type="entry name" value="LpxD"/>
    <property type="match status" value="1"/>
</dbReference>
<evidence type="ECO:0000256" key="7">
    <source>
        <dbReference type="HAMAP-Rule" id="MF_00523"/>
    </source>
</evidence>
<sequence length="346" mass="35385">MADPRFFHTAPPKPLAELAEIAEATLAPGTDPGRLIEDIATLEAAGAAHISFLGNRKYVPAFQASKAGACLVEPALADKAPSGMAILLCAKPRRGFARIAAAFHPELAADSGIHPSAVIDPSAEIGPGCRIEAHVVIGPGVTIAAGTRIGANSVIERGVSLGENCIIGANVTLSYCLIGDRVLIAAGAVIGNTGFGYDLDPSGRVKVPHLGRVLIGDDVEIGANATVDRGSGPDTVIGRGTVIDNLVMIAHNVQIGEGCIIAAQNGIAGSARLGNYVTFAGQVGVANHAKVGDGVVAAGQTGITNDVESGAIVGGTPAMPIREWRRLVGMQRLMLKKRQVNKDNGE</sequence>
<protein>
    <recommendedName>
        <fullName evidence="7">UDP-3-O-acylglucosamine N-acyltransferase</fullName>
        <ecNumber evidence="7">2.3.1.191</ecNumber>
    </recommendedName>
</protein>
<organism evidence="9 10">
    <name type="scientific">Oceanibaculum indicum</name>
    <dbReference type="NCBI Taxonomy" id="526216"/>
    <lineage>
        <taxon>Bacteria</taxon>
        <taxon>Pseudomonadati</taxon>
        <taxon>Pseudomonadota</taxon>
        <taxon>Alphaproteobacteria</taxon>
        <taxon>Rhodospirillales</taxon>
        <taxon>Oceanibaculaceae</taxon>
        <taxon>Oceanibaculum</taxon>
    </lineage>
</organism>
<dbReference type="AlphaFoldDB" id="A0A420WPK9"/>
<reference evidence="9 10" key="1">
    <citation type="submission" date="2018-10" db="EMBL/GenBank/DDBJ databases">
        <title>Comparative analysis of microorganisms from saline springs in Andes Mountain Range, Colombia.</title>
        <authorList>
            <person name="Rubin E."/>
        </authorList>
    </citation>
    <scope>NUCLEOTIDE SEQUENCE [LARGE SCALE GENOMIC DNA]</scope>
    <source>
        <strain evidence="9 10">USBA 36</strain>
    </source>
</reference>
<dbReference type="InterPro" id="IPR007691">
    <property type="entry name" value="LpxD"/>
</dbReference>
<evidence type="ECO:0000313" key="10">
    <source>
        <dbReference type="Proteomes" id="UP000277424"/>
    </source>
</evidence>
<dbReference type="InterPro" id="IPR018357">
    <property type="entry name" value="Hexapep_transf_CS"/>
</dbReference>
<dbReference type="PANTHER" id="PTHR43378">
    <property type="entry name" value="UDP-3-O-ACYLGLUCOSAMINE N-ACYLTRANSFERASE"/>
    <property type="match status" value="1"/>
</dbReference>
<dbReference type="InterPro" id="IPR001451">
    <property type="entry name" value="Hexapep"/>
</dbReference>
<keyword evidence="4 7" id="KW-0677">Repeat</keyword>
<dbReference type="InterPro" id="IPR011004">
    <property type="entry name" value="Trimer_LpxA-like_sf"/>
</dbReference>
<evidence type="ECO:0000256" key="5">
    <source>
        <dbReference type="ARBA" id="ARBA00023098"/>
    </source>
</evidence>
<dbReference type="Gene3D" id="3.40.1390.10">
    <property type="entry name" value="MurE/MurF, N-terminal domain"/>
    <property type="match status" value="1"/>
</dbReference>
<feature type="domain" description="UDP-3-O-[3-hydroxymyristoyl] glucosamine N-acyltransferase non-repeat region" evidence="8">
    <location>
        <begin position="35"/>
        <end position="101"/>
    </location>
</feature>
<dbReference type="SUPFAM" id="SSF51161">
    <property type="entry name" value="Trimeric LpxA-like enzymes"/>
    <property type="match status" value="1"/>
</dbReference>
<evidence type="ECO:0000256" key="4">
    <source>
        <dbReference type="ARBA" id="ARBA00022737"/>
    </source>
</evidence>
<dbReference type="PROSITE" id="PS00101">
    <property type="entry name" value="HEXAPEP_TRANSFERASES"/>
    <property type="match status" value="1"/>
</dbReference>
<dbReference type="NCBIfam" id="NF002060">
    <property type="entry name" value="PRK00892.1"/>
    <property type="match status" value="1"/>
</dbReference>
<accession>A0A420WPK9</accession>
<keyword evidence="1 7" id="KW-0444">Lipid biosynthesis</keyword>
<dbReference type="NCBIfam" id="TIGR01853">
    <property type="entry name" value="lipid_A_lpxD"/>
    <property type="match status" value="1"/>
</dbReference>
<dbReference type="CDD" id="cd03352">
    <property type="entry name" value="LbH_LpxD"/>
    <property type="match status" value="1"/>
</dbReference>
<dbReference type="GO" id="GO:0103118">
    <property type="term" value="F:UDP-3-O-[(3R)-3-hydroxyacyl]-glucosamine N-acyltransferase activity"/>
    <property type="evidence" value="ECO:0007669"/>
    <property type="project" value="UniProtKB-EC"/>
</dbReference>
<dbReference type="EMBL" id="RBIG01000001">
    <property type="protein sequence ID" value="RKQ72964.1"/>
    <property type="molecule type" value="Genomic_DNA"/>
</dbReference>
<comment type="function">
    <text evidence="7">Catalyzes the N-acylation of UDP-3-O-acylglucosamine using 3-hydroxyacyl-ACP as the acyl donor. Is involved in the biosynthesis of lipid A, a phosphorylated glycolipid that anchors the lipopolysaccharide to the outer membrane of the cell.</text>
</comment>
<proteinExistence type="inferred from homology"/>
<dbReference type="OrthoDB" id="9784739at2"/>
<keyword evidence="6 7" id="KW-0012">Acyltransferase</keyword>
<evidence type="ECO:0000259" key="8">
    <source>
        <dbReference type="Pfam" id="PF04613"/>
    </source>
</evidence>
<keyword evidence="2 7" id="KW-0441">Lipid A biosynthesis</keyword>
<keyword evidence="5 7" id="KW-0443">Lipid metabolism</keyword>
<name>A0A420WPK9_9PROT</name>
<comment type="catalytic activity">
    <reaction evidence="7">
        <text>a UDP-3-O-[(3R)-3-hydroxyacyl]-alpha-D-glucosamine + a (3R)-hydroxyacyl-[ACP] = a UDP-2-N,3-O-bis[(3R)-3-hydroxyacyl]-alpha-D-glucosamine + holo-[ACP] + H(+)</text>
        <dbReference type="Rhea" id="RHEA:53836"/>
        <dbReference type="Rhea" id="RHEA-COMP:9685"/>
        <dbReference type="Rhea" id="RHEA-COMP:9945"/>
        <dbReference type="ChEBI" id="CHEBI:15378"/>
        <dbReference type="ChEBI" id="CHEBI:64479"/>
        <dbReference type="ChEBI" id="CHEBI:78827"/>
        <dbReference type="ChEBI" id="CHEBI:137740"/>
        <dbReference type="ChEBI" id="CHEBI:137748"/>
        <dbReference type="EC" id="2.3.1.191"/>
    </reaction>
</comment>
<evidence type="ECO:0000313" key="9">
    <source>
        <dbReference type="EMBL" id="RKQ72964.1"/>
    </source>
</evidence>
<comment type="similarity">
    <text evidence="7">Belongs to the transferase hexapeptide repeat family. LpxD subfamily.</text>
</comment>
<dbReference type="Proteomes" id="UP000277424">
    <property type="component" value="Unassembled WGS sequence"/>
</dbReference>
<comment type="subunit">
    <text evidence="7">Homotrimer.</text>
</comment>
<dbReference type="PANTHER" id="PTHR43378:SF2">
    <property type="entry name" value="UDP-3-O-ACYLGLUCOSAMINE N-ACYLTRANSFERASE 1, MITOCHONDRIAL-RELATED"/>
    <property type="match status" value="1"/>
</dbReference>
<comment type="pathway">
    <text evidence="7">Bacterial outer membrane biogenesis; LPS lipid A biosynthesis.</text>
</comment>
<comment type="caution">
    <text evidence="9">The sequence shown here is derived from an EMBL/GenBank/DDBJ whole genome shotgun (WGS) entry which is preliminary data.</text>
</comment>
<evidence type="ECO:0000256" key="6">
    <source>
        <dbReference type="ARBA" id="ARBA00023315"/>
    </source>
</evidence>
<dbReference type="GO" id="GO:0016410">
    <property type="term" value="F:N-acyltransferase activity"/>
    <property type="evidence" value="ECO:0007669"/>
    <property type="project" value="InterPro"/>
</dbReference>
<evidence type="ECO:0000256" key="3">
    <source>
        <dbReference type="ARBA" id="ARBA00022679"/>
    </source>
</evidence>